<evidence type="ECO:0000313" key="2">
    <source>
        <dbReference type="Proteomes" id="UP000290572"/>
    </source>
</evidence>
<reference evidence="1 2" key="1">
    <citation type="submission" date="2018-03" db="EMBL/GenBank/DDBJ databases">
        <title>Draft genome sequence of Rohu Carp (Labeo rohita).</title>
        <authorList>
            <person name="Das P."/>
            <person name="Kushwaha B."/>
            <person name="Joshi C.G."/>
            <person name="Kumar D."/>
            <person name="Nagpure N.S."/>
            <person name="Sahoo L."/>
            <person name="Das S.P."/>
            <person name="Bit A."/>
            <person name="Patnaik S."/>
            <person name="Meher P.K."/>
            <person name="Jayasankar P."/>
            <person name="Koringa P.G."/>
            <person name="Patel N.V."/>
            <person name="Hinsu A.T."/>
            <person name="Kumar R."/>
            <person name="Pandey M."/>
            <person name="Agarwal S."/>
            <person name="Srivastava S."/>
            <person name="Singh M."/>
            <person name="Iquebal M.A."/>
            <person name="Jaiswal S."/>
            <person name="Angadi U.B."/>
            <person name="Kumar N."/>
            <person name="Raza M."/>
            <person name="Shah T.M."/>
            <person name="Rai A."/>
            <person name="Jena J.K."/>
        </authorList>
    </citation>
    <scope>NUCLEOTIDE SEQUENCE [LARGE SCALE GENOMIC DNA]</scope>
    <source>
        <strain evidence="1">DASCIFA01</strain>
        <tissue evidence="1">Testis</tissue>
    </source>
</reference>
<dbReference type="Proteomes" id="UP000290572">
    <property type="component" value="Unassembled WGS sequence"/>
</dbReference>
<proteinExistence type="predicted"/>
<dbReference type="EMBL" id="QBIY01012561">
    <property type="protein sequence ID" value="RXN23429.1"/>
    <property type="molecule type" value="Genomic_DNA"/>
</dbReference>
<sequence length="79" mass="8378">MSSVTVSLAGIGSAALKSISLQVQDGCLTVARHPLPLAVITEEMSFRDDTPMVSNFISAPEYLTHVTTPSFVAKSVELL</sequence>
<protein>
    <submittedName>
        <fullName evidence="1">Uncharacterized protein</fullName>
    </submittedName>
</protein>
<comment type="caution">
    <text evidence="1">The sequence shown here is derived from an EMBL/GenBank/DDBJ whole genome shotgun (WGS) entry which is preliminary data.</text>
</comment>
<gene>
    <name evidence="1" type="ORF">ROHU_022835</name>
</gene>
<evidence type="ECO:0000313" key="1">
    <source>
        <dbReference type="EMBL" id="RXN23429.1"/>
    </source>
</evidence>
<organism evidence="1 2">
    <name type="scientific">Labeo rohita</name>
    <name type="common">Indian major carp</name>
    <name type="synonym">Cyprinus rohita</name>
    <dbReference type="NCBI Taxonomy" id="84645"/>
    <lineage>
        <taxon>Eukaryota</taxon>
        <taxon>Metazoa</taxon>
        <taxon>Chordata</taxon>
        <taxon>Craniata</taxon>
        <taxon>Vertebrata</taxon>
        <taxon>Euteleostomi</taxon>
        <taxon>Actinopterygii</taxon>
        <taxon>Neopterygii</taxon>
        <taxon>Teleostei</taxon>
        <taxon>Ostariophysi</taxon>
        <taxon>Cypriniformes</taxon>
        <taxon>Cyprinidae</taxon>
        <taxon>Labeoninae</taxon>
        <taxon>Labeonini</taxon>
        <taxon>Labeo</taxon>
    </lineage>
</organism>
<name>A0A498MPH5_LABRO</name>
<dbReference type="AlphaFoldDB" id="A0A498MPH5"/>
<keyword evidence="2" id="KW-1185">Reference proteome</keyword>
<accession>A0A498MPH5</accession>